<gene>
    <name evidence="5" type="ORF">MARPO_0046s0117</name>
</gene>
<dbReference type="PANTHER" id="PTHR33538">
    <property type="entry name" value="PROTEIN GAMETE EXPRESSED 1"/>
    <property type="match status" value="1"/>
</dbReference>
<protein>
    <submittedName>
        <fullName evidence="5">Uncharacterized protein</fullName>
    </submittedName>
</protein>
<dbReference type="OMA" id="QQTWKIN"/>
<feature type="chain" id="PRO_5041867916" evidence="4">
    <location>
        <begin position="16"/>
        <end position="653"/>
    </location>
</feature>
<reference evidence="6" key="1">
    <citation type="journal article" date="2017" name="Cell">
        <title>Insights into land plant evolution garnered from the Marchantia polymorpha genome.</title>
        <authorList>
            <person name="Bowman J.L."/>
            <person name="Kohchi T."/>
            <person name="Yamato K.T."/>
            <person name="Jenkins J."/>
            <person name="Shu S."/>
            <person name="Ishizaki K."/>
            <person name="Yamaoka S."/>
            <person name="Nishihama R."/>
            <person name="Nakamura Y."/>
            <person name="Berger F."/>
            <person name="Adam C."/>
            <person name="Aki S.S."/>
            <person name="Althoff F."/>
            <person name="Araki T."/>
            <person name="Arteaga-Vazquez M.A."/>
            <person name="Balasubrmanian S."/>
            <person name="Barry K."/>
            <person name="Bauer D."/>
            <person name="Boehm C.R."/>
            <person name="Briginshaw L."/>
            <person name="Caballero-Perez J."/>
            <person name="Catarino B."/>
            <person name="Chen F."/>
            <person name="Chiyoda S."/>
            <person name="Chovatia M."/>
            <person name="Davies K.M."/>
            <person name="Delmans M."/>
            <person name="Demura T."/>
            <person name="Dierschke T."/>
            <person name="Dolan L."/>
            <person name="Dorantes-Acosta A.E."/>
            <person name="Eklund D.M."/>
            <person name="Florent S.N."/>
            <person name="Flores-Sandoval E."/>
            <person name="Fujiyama A."/>
            <person name="Fukuzawa H."/>
            <person name="Galik B."/>
            <person name="Grimanelli D."/>
            <person name="Grimwood J."/>
            <person name="Grossniklaus U."/>
            <person name="Hamada T."/>
            <person name="Haseloff J."/>
            <person name="Hetherington A.J."/>
            <person name="Higo A."/>
            <person name="Hirakawa Y."/>
            <person name="Hundley H.N."/>
            <person name="Ikeda Y."/>
            <person name="Inoue K."/>
            <person name="Inoue S.I."/>
            <person name="Ishida S."/>
            <person name="Jia Q."/>
            <person name="Kakita M."/>
            <person name="Kanazawa T."/>
            <person name="Kawai Y."/>
            <person name="Kawashima T."/>
            <person name="Kennedy M."/>
            <person name="Kinose K."/>
            <person name="Kinoshita T."/>
            <person name="Kohara Y."/>
            <person name="Koide E."/>
            <person name="Komatsu K."/>
            <person name="Kopischke S."/>
            <person name="Kubo M."/>
            <person name="Kyozuka J."/>
            <person name="Lagercrantz U."/>
            <person name="Lin S.S."/>
            <person name="Lindquist E."/>
            <person name="Lipzen A.M."/>
            <person name="Lu C.W."/>
            <person name="De Luna E."/>
            <person name="Martienssen R.A."/>
            <person name="Minamino N."/>
            <person name="Mizutani M."/>
            <person name="Mizutani M."/>
            <person name="Mochizuki N."/>
            <person name="Monte I."/>
            <person name="Mosher R."/>
            <person name="Nagasaki H."/>
            <person name="Nakagami H."/>
            <person name="Naramoto S."/>
            <person name="Nishitani K."/>
            <person name="Ohtani M."/>
            <person name="Okamoto T."/>
            <person name="Okumura M."/>
            <person name="Phillips J."/>
            <person name="Pollak B."/>
            <person name="Reinders A."/>
            <person name="Rovekamp M."/>
            <person name="Sano R."/>
            <person name="Sawa S."/>
            <person name="Schmid M.W."/>
            <person name="Shirakawa M."/>
            <person name="Solano R."/>
            <person name="Spunde A."/>
            <person name="Suetsugu N."/>
            <person name="Sugano S."/>
            <person name="Sugiyama A."/>
            <person name="Sun R."/>
            <person name="Suzuki Y."/>
            <person name="Takenaka M."/>
            <person name="Takezawa D."/>
            <person name="Tomogane H."/>
            <person name="Tsuzuki M."/>
            <person name="Ueda T."/>
            <person name="Umeda M."/>
            <person name="Ward J.M."/>
            <person name="Watanabe Y."/>
            <person name="Yazaki K."/>
            <person name="Yokoyama R."/>
            <person name="Yoshitake Y."/>
            <person name="Yotsui I."/>
            <person name="Zachgo S."/>
            <person name="Schmutz J."/>
        </authorList>
    </citation>
    <scope>NUCLEOTIDE SEQUENCE [LARGE SCALE GENOMIC DNA]</scope>
    <source>
        <strain evidence="6">Tak-1</strain>
    </source>
</reference>
<dbReference type="EMBL" id="KZ772718">
    <property type="protein sequence ID" value="PTQ39309.1"/>
    <property type="molecule type" value="Genomic_DNA"/>
</dbReference>
<dbReference type="OrthoDB" id="377549at2759"/>
<keyword evidence="3" id="KW-1133">Transmembrane helix</keyword>
<dbReference type="AlphaFoldDB" id="A0A2R6WZP8"/>
<proteinExistence type="predicted"/>
<evidence type="ECO:0000256" key="4">
    <source>
        <dbReference type="SAM" id="SignalP"/>
    </source>
</evidence>
<dbReference type="EMBL" id="KZ772718">
    <property type="protein sequence ID" value="PTQ39308.1"/>
    <property type="molecule type" value="Genomic_DNA"/>
</dbReference>
<feature type="transmembrane region" description="Helical" evidence="3">
    <location>
        <begin position="488"/>
        <end position="505"/>
    </location>
</feature>
<feature type="compositionally biased region" description="Polar residues" evidence="2">
    <location>
        <begin position="643"/>
        <end position="653"/>
    </location>
</feature>
<accession>A0A2R6WZP8</accession>
<keyword evidence="1" id="KW-0175">Coiled coil</keyword>
<organism evidence="5 6">
    <name type="scientific">Marchantia polymorpha</name>
    <name type="common">Common liverwort</name>
    <name type="synonym">Marchantia aquatica</name>
    <dbReference type="NCBI Taxonomy" id="3197"/>
    <lineage>
        <taxon>Eukaryota</taxon>
        <taxon>Viridiplantae</taxon>
        <taxon>Streptophyta</taxon>
        <taxon>Embryophyta</taxon>
        <taxon>Marchantiophyta</taxon>
        <taxon>Marchantiopsida</taxon>
        <taxon>Marchantiidae</taxon>
        <taxon>Marchantiales</taxon>
        <taxon>Marchantiaceae</taxon>
        <taxon>Marchantia</taxon>
    </lineage>
</organism>
<name>A0A2R6WZP8_MARPO</name>
<feature type="transmembrane region" description="Helical" evidence="3">
    <location>
        <begin position="512"/>
        <end position="530"/>
    </location>
</feature>
<dbReference type="Proteomes" id="UP000244005">
    <property type="component" value="Unassembled WGS sequence"/>
</dbReference>
<keyword evidence="6" id="KW-1185">Reference proteome</keyword>
<feature type="signal peptide" evidence="4">
    <location>
        <begin position="1"/>
        <end position="15"/>
    </location>
</feature>
<feature type="transmembrane region" description="Helical" evidence="3">
    <location>
        <begin position="550"/>
        <end position="569"/>
    </location>
</feature>
<evidence type="ECO:0000313" key="5">
    <source>
        <dbReference type="EMBL" id="PTQ39309.1"/>
    </source>
</evidence>
<evidence type="ECO:0000256" key="2">
    <source>
        <dbReference type="SAM" id="MobiDB-lite"/>
    </source>
</evidence>
<evidence type="ECO:0000256" key="3">
    <source>
        <dbReference type="SAM" id="Phobius"/>
    </source>
</evidence>
<keyword evidence="4" id="KW-0732">Signal</keyword>
<feature type="coiled-coil region" evidence="1">
    <location>
        <begin position="248"/>
        <end position="275"/>
    </location>
</feature>
<reference evidence="5" key="2">
    <citation type="submission" date="2017-12" db="EMBL/GenBank/DDBJ databases">
        <title>WGS assembly of Marchantia polymorpha.</title>
        <authorList>
            <person name="Bowman J.L."/>
            <person name="Kohchi T."/>
            <person name="Yamato K.T."/>
            <person name="Jenkins J."/>
            <person name="Shu S."/>
            <person name="Ishizaki K."/>
            <person name="Yamaoka S."/>
            <person name="Nishihama R."/>
            <person name="Nakamura Y."/>
            <person name="Berger F."/>
            <person name="Adam C."/>
            <person name="Aki S.S."/>
            <person name="Althoff F."/>
            <person name="Araki T."/>
            <person name="Arteaga-Vazquez M.A."/>
            <person name="Balasubrmanian S."/>
            <person name="Bauer D."/>
            <person name="Boehm C.R."/>
            <person name="Briginshaw L."/>
            <person name="Caballero-Perez J."/>
            <person name="Catarino B."/>
            <person name="Chen F."/>
            <person name="Chiyoda S."/>
            <person name="Chovatia M."/>
            <person name="Davies K.M."/>
            <person name="Delmans M."/>
            <person name="Demura T."/>
            <person name="Dierschke T."/>
            <person name="Dolan L."/>
            <person name="Dorantes-Acosta A.E."/>
            <person name="Eklund D.M."/>
            <person name="Florent S.N."/>
            <person name="Flores-Sandoval E."/>
            <person name="Fujiyama A."/>
            <person name="Fukuzawa H."/>
            <person name="Galik B."/>
            <person name="Grimanelli D."/>
            <person name="Grimwood J."/>
            <person name="Grossniklaus U."/>
            <person name="Hamada T."/>
            <person name="Haseloff J."/>
            <person name="Hetherington A.J."/>
            <person name="Higo A."/>
            <person name="Hirakawa Y."/>
            <person name="Hundley H.N."/>
            <person name="Ikeda Y."/>
            <person name="Inoue K."/>
            <person name="Inoue S."/>
            <person name="Ishida S."/>
            <person name="Jia Q."/>
            <person name="Kakita M."/>
            <person name="Kanazawa T."/>
            <person name="Kawai Y."/>
            <person name="Kawashima T."/>
            <person name="Kennedy M."/>
            <person name="Kinose K."/>
            <person name="Kinoshita T."/>
            <person name="Kohara Y."/>
            <person name="Koide E."/>
            <person name="Komatsu K."/>
            <person name="Kopischke S."/>
            <person name="Kubo M."/>
            <person name="Kyozuka J."/>
            <person name="Lagercrantz U."/>
            <person name="Lin S.S."/>
            <person name="Lindquist E."/>
            <person name="Lipzen A.M."/>
            <person name="Lu C."/>
            <person name="Luna E.D."/>
            <person name="Martienssen R.A."/>
            <person name="Minamino N."/>
            <person name="Mizutani M."/>
            <person name="Mizutani M."/>
            <person name="Mochizuki N."/>
            <person name="Monte I."/>
            <person name="Mosher R."/>
            <person name="Nagasaki H."/>
            <person name="Nakagami H."/>
            <person name="Naramoto S."/>
            <person name="Nishitani K."/>
            <person name="Ohtani M."/>
            <person name="Okamoto T."/>
            <person name="Okumura M."/>
            <person name="Phillips J."/>
            <person name="Pollak B."/>
            <person name="Reinders A."/>
            <person name="Roevekamp M."/>
            <person name="Sano R."/>
            <person name="Sawa S."/>
            <person name="Schmid M.W."/>
            <person name="Shirakawa M."/>
            <person name="Solano R."/>
            <person name="Spunde A."/>
            <person name="Suetsugu N."/>
            <person name="Sugano S."/>
            <person name="Sugiyama A."/>
            <person name="Sun R."/>
            <person name="Suzuki Y."/>
            <person name="Takenaka M."/>
            <person name="Takezawa D."/>
            <person name="Tomogane H."/>
            <person name="Tsuzuki M."/>
            <person name="Ueda T."/>
            <person name="Umeda M."/>
            <person name="Ward J.M."/>
            <person name="Watanabe Y."/>
            <person name="Yazaki K."/>
            <person name="Yokoyama R."/>
            <person name="Yoshitake Y."/>
            <person name="Yotsui I."/>
            <person name="Zachgo S."/>
            <person name="Schmutz J."/>
        </authorList>
    </citation>
    <scope>NUCLEOTIDE SEQUENCE [LARGE SCALE GENOMIC DNA]</scope>
    <source>
        <strain evidence="5">Tak-1</strain>
    </source>
</reference>
<keyword evidence="3" id="KW-0472">Membrane</keyword>
<evidence type="ECO:0000256" key="1">
    <source>
        <dbReference type="SAM" id="Coils"/>
    </source>
</evidence>
<keyword evidence="3" id="KW-0812">Transmembrane</keyword>
<dbReference type="Gramene" id="Mp7g00070.1">
    <property type="protein sequence ID" value="Mp7g00070.1.cds"/>
    <property type="gene ID" value="Mp7g00070"/>
</dbReference>
<feature type="region of interest" description="Disordered" evidence="2">
    <location>
        <begin position="630"/>
        <end position="653"/>
    </location>
</feature>
<dbReference type="PANTHER" id="PTHR33538:SF2">
    <property type="entry name" value="PROTEIN GAMETE EXPRESSED 1"/>
    <property type="match status" value="1"/>
</dbReference>
<sequence>MYFFMLSADIQWFGAWLSLLMQGPEISHINHYSSQFVRTGVEFGRSSDCPDCFLYSRFAMEFCRARIEYLALLLVLNLVMSQNSVTAWTWRLWSGESISGDEMGSDPKSFADELEEPPPSMRTARLSTSKFDIDTTMILGSQNPRGRQFVERSTSLMSEHSCWQLAYSGMFKSCRDILKDEDRKSRLALRLTDCFLKTSGRCGIKKCADSAPVTKCVKELDDHTHAIFLAFFIDAASMCHYLQSQEFKLETEKLVNELKQSAHTMENKLGSMNEQLDIQHSAVIEHSESILEAQRRLQHEHAELQLSIEQGMQHLQEAANEAQRQLDFVGRIQKDIAQKQQLLADKLATELSDLQSKSTRLGMSMSHLHVSVGELTEKSLAGQAQLLEGQEMAMQGLTELQRSQVEAIEESRASIQNLATEAFRHQQEFRKWQSELDEMHRRLANGSTAMLKAQESFVLKQAAVFTTLDKLFNLHNDILLESRTIKTALVYFLGGVFVFLATTTKHTQNARLALYFGLLLALGFEATLIWKKAERVPEALRIVWLQDRIFWVRGGYAIFALGLLLYTVLNYRDYDRLNYYMLKDIQENIAAGKNGGDTACRACQQGNVLLALPRRLADHEGDIAKKLVRKARTPRASRMPRSSPVQPATTSTQ</sequence>
<evidence type="ECO:0000313" key="6">
    <source>
        <dbReference type="Proteomes" id="UP000244005"/>
    </source>
</evidence>
<feature type="region of interest" description="Disordered" evidence="2">
    <location>
        <begin position="100"/>
        <end position="121"/>
    </location>
</feature>
<dbReference type="InterPro" id="IPR040346">
    <property type="entry name" value="GEX1/Brambleberry"/>
</dbReference>